<protein>
    <submittedName>
        <fullName evidence="3">VPLPA-CTERM sorting domain-containing protein</fullName>
    </submittedName>
</protein>
<keyword evidence="4" id="KW-1185">Reference proteome</keyword>
<proteinExistence type="predicted"/>
<dbReference type="RefSeq" id="WP_251934521.1">
    <property type="nucleotide sequence ID" value="NZ_CP098747.1"/>
</dbReference>
<feature type="chain" id="PRO_5046604123" evidence="2">
    <location>
        <begin position="19"/>
        <end position="213"/>
    </location>
</feature>
<dbReference type="EMBL" id="CP098747">
    <property type="protein sequence ID" value="USG61470.1"/>
    <property type="molecule type" value="Genomic_DNA"/>
</dbReference>
<feature type="transmembrane region" description="Helical" evidence="1">
    <location>
        <begin position="189"/>
        <end position="208"/>
    </location>
</feature>
<keyword evidence="1" id="KW-1133">Transmembrane helix</keyword>
<evidence type="ECO:0000256" key="1">
    <source>
        <dbReference type="SAM" id="Phobius"/>
    </source>
</evidence>
<keyword evidence="1" id="KW-0472">Membrane</keyword>
<keyword evidence="1" id="KW-0812">Transmembrane</keyword>
<name>A0ABY4W2Q3_9PROT</name>
<sequence length="213" mass="22626">MIRILAFILCMLPFGASAASVMTFTDLGYEFGGTPTYVEDGITATTSGLALGSHHNPGTAHMDDRATAFASEIVFTMAGRFDAYSFDFFPILGGAGLYKCDIGPSNCNTIEYQDVKLSGERDGIAVATTLFSSGDLPNTYELGSAFSNLDKFTISLLSAIEGEIGDKYFGCLSITCTHWDIDNVTLSAVPLPAALPLFGAGLLVLGLVRRFRG</sequence>
<reference evidence="3" key="1">
    <citation type="submission" date="2022-06" db="EMBL/GenBank/DDBJ databases">
        <title>Sneathiella actinostolidae sp. nov., isolated from a sea anemonein the Western Pacific Ocean.</title>
        <authorList>
            <person name="Wei M.J."/>
        </authorList>
    </citation>
    <scope>NUCLEOTIDE SEQUENCE</scope>
    <source>
        <strain evidence="3">PHK-P5</strain>
    </source>
</reference>
<keyword evidence="2" id="KW-0732">Signal</keyword>
<evidence type="ECO:0000256" key="2">
    <source>
        <dbReference type="SAM" id="SignalP"/>
    </source>
</evidence>
<evidence type="ECO:0000313" key="4">
    <source>
        <dbReference type="Proteomes" id="UP001056291"/>
    </source>
</evidence>
<organism evidence="3 4">
    <name type="scientific">Sneathiella marina</name>
    <dbReference type="NCBI Taxonomy" id="2950108"/>
    <lineage>
        <taxon>Bacteria</taxon>
        <taxon>Pseudomonadati</taxon>
        <taxon>Pseudomonadota</taxon>
        <taxon>Alphaproteobacteria</taxon>
        <taxon>Sneathiellales</taxon>
        <taxon>Sneathiellaceae</taxon>
        <taxon>Sneathiella</taxon>
    </lineage>
</organism>
<gene>
    <name evidence="3" type="ORF">NBZ79_00580</name>
</gene>
<feature type="signal peptide" evidence="2">
    <location>
        <begin position="1"/>
        <end position="18"/>
    </location>
</feature>
<dbReference type="Proteomes" id="UP001056291">
    <property type="component" value="Chromosome"/>
</dbReference>
<accession>A0ABY4W2Q3</accession>
<evidence type="ECO:0000313" key="3">
    <source>
        <dbReference type="EMBL" id="USG61470.1"/>
    </source>
</evidence>